<dbReference type="CDD" id="cd23804">
    <property type="entry name" value="UBCc_UBE2S"/>
    <property type="match status" value="1"/>
</dbReference>
<dbReference type="EC" id="2.3.2.23" evidence="1"/>
<comment type="caution">
    <text evidence="10">The sequence shown here is derived from an EMBL/GenBank/DDBJ whole genome shotgun (WGS) entry which is preliminary data.</text>
</comment>
<feature type="domain" description="UBC core" evidence="9">
    <location>
        <begin position="9"/>
        <end position="155"/>
    </location>
</feature>
<evidence type="ECO:0000256" key="7">
    <source>
        <dbReference type="RuleBase" id="RU362109"/>
    </source>
</evidence>
<evidence type="ECO:0000256" key="6">
    <source>
        <dbReference type="PROSITE-ProRule" id="PRU10133"/>
    </source>
</evidence>
<dbReference type="PROSITE" id="PS00183">
    <property type="entry name" value="UBC_1"/>
    <property type="match status" value="1"/>
</dbReference>
<name>A0A8H7QES7_9FUNG</name>
<evidence type="ECO:0000256" key="2">
    <source>
        <dbReference type="ARBA" id="ARBA00022679"/>
    </source>
</evidence>
<dbReference type="FunFam" id="3.10.110.10:FF:000031">
    <property type="entry name" value="Ubiquitin-conjugating enzyme E2 22"/>
    <property type="match status" value="1"/>
</dbReference>
<evidence type="ECO:0000313" key="10">
    <source>
        <dbReference type="EMBL" id="KAG2191327.1"/>
    </source>
</evidence>
<dbReference type="Pfam" id="PF00179">
    <property type="entry name" value="UQ_con"/>
    <property type="match status" value="1"/>
</dbReference>
<evidence type="ECO:0000256" key="4">
    <source>
        <dbReference type="ARBA" id="ARBA00022786"/>
    </source>
</evidence>
<dbReference type="Proteomes" id="UP000650833">
    <property type="component" value="Unassembled WGS sequence"/>
</dbReference>
<dbReference type="OrthoDB" id="10069349at2759"/>
<protein>
    <recommendedName>
        <fullName evidence="1">E2 ubiquitin-conjugating enzyme</fullName>
        <ecNumber evidence="1">2.3.2.23</ecNumber>
    </recommendedName>
</protein>
<dbReference type="InterPro" id="IPR050113">
    <property type="entry name" value="Ub_conjugating_enzyme"/>
</dbReference>
<dbReference type="SMART" id="SM00212">
    <property type="entry name" value="UBCc"/>
    <property type="match status" value="1"/>
</dbReference>
<feature type="active site" description="Glycyl thioester intermediate" evidence="6">
    <location>
        <position position="93"/>
    </location>
</feature>
<feature type="compositionally biased region" description="Basic residues" evidence="8">
    <location>
        <begin position="206"/>
        <end position="222"/>
    </location>
</feature>
<evidence type="ECO:0000256" key="5">
    <source>
        <dbReference type="ARBA" id="ARBA00022840"/>
    </source>
</evidence>
<dbReference type="PROSITE" id="PS50127">
    <property type="entry name" value="UBC_2"/>
    <property type="match status" value="1"/>
</dbReference>
<keyword evidence="3 7" id="KW-0547">Nucleotide-binding</keyword>
<dbReference type="InterPro" id="IPR000608">
    <property type="entry name" value="UBC"/>
</dbReference>
<keyword evidence="2" id="KW-0808">Transferase</keyword>
<dbReference type="SUPFAM" id="SSF54495">
    <property type="entry name" value="UBC-like"/>
    <property type="match status" value="1"/>
</dbReference>
<dbReference type="PANTHER" id="PTHR24067">
    <property type="entry name" value="UBIQUITIN-CONJUGATING ENZYME E2"/>
    <property type="match status" value="1"/>
</dbReference>
<feature type="compositionally biased region" description="Basic and acidic residues" evidence="8">
    <location>
        <begin position="190"/>
        <end position="204"/>
    </location>
</feature>
<sequence length="222" mass="25311">MVTTTLSSKAIRRIVKELQQLQQSPPEDIQTIIDDENISEIQAWIRGPDGTPYEGGFFKVKLQIDEGFPDTPPKGYFLTKIFHPNVSETGEICVNTLKKDWKSELGIEHVLLTIKCLLIVPNPESALNEEAGKLLLEHYEDYAKRARLYTSIQATFGKNEFTALSQDRSSVLKPLSNTTPVSPIVSNKKRPQEQQENIKEDQPQIKKLKIKKNDKKRALRRL</sequence>
<evidence type="ECO:0000256" key="3">
    <source>
        <dbReference type="ARBA" id="ARBA00022741"/>
    </source>
</evidence>
<gene>
    <name evidence="10" type="ORF">INT46_010223</name>
</gene>
<evidence type="ECO:0000256" key="8">
    <source>
        <dbReference type="SAM" id="MobiDB-lite"/>
    </source>
</evidence>
<keyword evidence="5 7" id="KW-0067">ATP-binding</keyword>
<keyword evidence="4 7" id="KW-0833">Ubl conjugation pathway</keyword>
<reference evidence="10" key="1">
    <citation type="submission" date="2020-12" db="EMBL/GenBank/DDBJ databases">
        <title>Metabolic potential, ecology and presence of endohyphal bacteria is reflected in genomic diversity of Mucoromycotina.</title>
        <authorList>
            <person name="Muszewska A."/>
            <person name="Okrasinska A."/>
            <person name="Steczkiewicz K."/>
            <person name="Drgas O."/>
            <person name="Orlowska M."/>
            <person name="Perlinska-Lenart U."/>
            <person name="Aleksandrzak-Piekarczyk T."/>
            <person name="Szatraj K."/>
            <person name="Zielenkiewicz U."/>
            <person name="Pilsyk S."/>
            <person name="Malc E."/>
            <person name="Mieczkowski P."/>
            <person name="Kruszewska J.S."/>
            <person name="Biernat P."/>
            <person name="Pawlowska J."/>
        </authorList>
    </citation>
    <scope>NUCLEOTIDE SEQUENCE</scope>
    <source>
        <strain evidence="10">CBS 226.32</strain>
    </source>
</reference>
<dbReference type="Gene3D" id="3.10.110.10">
    <property type="entry name" value="Ubiquitin Conjugating Enzyme"/>
    <property type="match status" value="1"/>
</dbReference>
<feature type="region of interest" description="Disordered" evidence="8">
    <location>
        <begin position="174"/>
        <end position="222"/>
    </location>
</feature>
<dbReference type="AlphaFoldDB" id="A0A8H7QES7"/>
<dbReference type="EMBL" id="JAEPRC010000838">
    <property type="protein sequence ID" value="KAG2191327.1"/>
    <property type="molecule type" value="Genomic_DNA"/>
</dbReference>
<feature type="compositionally biased region" description="Polar residues" evidence="8">
    <location>
        <begin position="174"/>
        <end position="185"/>
    </location>
</feature>
<accession>A0A8H7QES7</accession>
<dbReference type="InterPro" id="IPR023313">
    <property type="entry name" value="UBQ-conjugating_AS"/>
</dbReference>
<dbReference type="InterPro" id="IPR016135">
    <property type="entry name" value="UBQ-conjugating_enzyme/RWD"/>
</dbReference>
<proteinExistence type="inferred from homology"/>
<dbReference type="GO" id="GO:0005524">
    <property type="term" value="F:ATP binding"/>
    <property type="evidence" value="ECO:0007669"/>
    <property type="project" value="UniProtKB-UniRule"/>
</dbReference>
<comment type="similarity">
    <text evidence="7">Belongs to the ubiquitin-conjugating enzyme family.</text>
</comment>
<dbReference type="GO" id="GO:0061631">
    <property type="term" value="F:ubiquitin conjugating enzyme activity"/>
    <property type="evidence" value="ECO:0007669"/>
    <property type="project" value="UniProtKB-EC"/>
</dbReference>
<organism evidence="10 11">
    <name type="scientific">Mucor plumbeus</name>
    <dbReference type="NCBI Taxonomy" id="97098"/>
    <lineage>
        <taxon>Eukaryota</taxon>
        <taxon>Fungi</taxon>
        <taxon>Fungi incertae sedis</taxon>
        <taxon>Mucoromycota</taxon>
        <taxon>Mucoromycotina</taxon>
        <taxon>Mucoromycetes</taxon>
        <taxon>Mucorales</taxon>
        <taxon>Mucorineae</taxon>
        <taxon>Mucoraceae</taxon>
        <taxon>Mucor</taxon>
    </lineage>
</organism>
<keyword evidence="11" id="KW-1185">Reference proteome</keyword>
<evidence type="ECO:0000259" key="9">
    <source>
        <dbReference type="PROSITE" id="PS50127"/>
    </source>
</evidence>
<evidence type="ECO:0000256" key="1">
    <source>
        <dbReference type="ARBA" id="ARBA00012486"/>
    </source>
</evidence>
<evidence type="ECO:0000313" key="11">
    <source>
        <dbReference type="Proteomes" id="UP000650833"/>
    </source>
</evidence>